<dbReference type="InterPro" id="IPR022627">
    <property type="entry name" value="DUF3502"/>
</dbReference>
<dbReference type="SUPFAM" id="SSF53850">
    <property type="entry name" value="Periplasmic binding protein-like II"/>
    <property type="match status" value="1"/>
</dbReference>
<dbReference type="Proteomes" id="UP000036923">
    <property type="component" value="Unassembled WGS sequence"/>
</dbReference>
<proteinExistence type="predicted"/>
<gene>
    <name evidence="3" type="ORF">Bccel_0921</name>
</gene>
<feature type="chain" id="PRO_5038551220" description="DUF3502 domain-containing protein" evidence="1">
    <location>
        <begin position="22"/>
        <end position="505"/>
    </location>
</feature>
<evidence type="ECO:0000256" key="1">
    <source>
        <dbReference type="SAM" id="SignalP"/>
    </source>
</evidence>
<feature type="domain" description="DUF3502" evidence="2">
    <location>
        <begin position="427"/>
        <end position="495"/>
    </location>
</feature>
<dbReference type="Pfam" id="PF12010">
    <property type="entry name" value="DUF3502"/>
    <property type="match status" value="1"/>
</dbReference>
<name>A0A0L6JIH7_9FIRM</name>
<organism evidence="3 4">
    <name type="scientific">Pseudobacteroides cellulosolvens ATCC 35603 = DSM 2933</name>
    <dbReference type="NCBI Taxonomy" id="398512"/>
    <lineage>
        <taxon>Bacteria</taxon>
        <taxon>Bacillati</taxon>
        <taxon>Bacillota</taxon>
        <taxon>Clostridia</taxon>
        <taxon>Eubacteriales</taxon>
        <taxon>Oscillospiraceae</taxon>
        <taxon>Pseudobacteroides</taxon>
    </lineage>
</organism>
<evidence type="ECO:0000313" key="3">
    <source>
        <dbReference type="EMBL" id="KNY25661.1"/>
    </source>
</evidence>
<sequence length="505" mass="58218">MKNTKKALLTFFIIIMLFSNIKGSTCSIDFNRDVVVSESNKNGKSLRPYKIIWYHAYPPQKDMQLVLKKVNEYLTKKINATLEMRLIPEADYDSKLKSAISSGEKFDICFTSVWMNSYTSNALRGAFIELDPLLEKYGKGTLDVLPKELLNGARVKDKLYTLPANKDLAHQWGISLNKKYVDKYGFDVSCIKKIEDIEPMLKVIKEKEKGVVPYLIYPYSCHAFSMPMERIEEQVPSGLYLDNRTRYKIVSAMEIPEFKKYLSLMHKWYKAGYILKDAASLKNISNFENTGNWFSGSASYNPLVQSRLKEKLGYDVAIIPINSPFITKKDTVFFMHAVSSTSQDPERAVMFLELLNTDKYLFNLIAYGIEEIHYQKTGEYTLKLLDNSYHIEPFSFGNMKLSYQLSSYSKSISKEIENFNASPIISPLLEFNFDPEPVKNEIEKITEVTEEFEGPLFVGAVDPEIYLPKIIQKYKSAGLDKVMAQQQKQLDAWLNSWQDKKRIKK</sequence>
<dbReference type="RefSeq" id="WP_050753110.1">
    <property type="nucleotide sequence ID" value="NZ_JQKC01000014.1"/>
</dbReference>
<dbReference type="Gene3D" id="3.40.190.10">
    <property type="entry name" value="Periplasmic binding protein-like II"/>
    <property type="match status" value="1"/>
</dbReference>
<dbReference type="eggNOG" id="COG1653">
    <property type="taxonomic scope" value="Bacteria"/>
</dbReference>
<feature type="signal peptide" evidence="1">
    <location>
        <begin position="1"/>
        <end position="21"/>
    </location>
</feature>
<dbReference type="EMBL" id="LGTC01000001">
    <property type="protein sequence ID" value="KNY25661.1"/>
    <property type="molecule type" value="Genomic_DNA"/>
</dbReference>
<dbReference type="AlphaFoldDB" id="A0A0L6JIH7"/>
<reference evidence="4" key="1">
    <citation type="submission" date="2015-07" db="EMBL/GenBank/DDBJ databases">
        <title>Near-Complete Genome Sequence of the Cellulolytic Bacterium Bacteroides (Pseudobacteroides) cellulosolvens ATCC 35603.</title>
        <authorList>
            <person name="Dassa B."/>
            <person name="Utturkar S.M."/>
            <person name="Klingeman D.M."/>
            <person name="Hurt R.A."/>
            <person name="Keller M."/>
            <person name="Xu J."/>
            <person name="Reddy Y.H.K."/>
            <person name="Borovok I."/>
            <person name="Grinberg I.R."/>
            <person name="Lamed R."/>
            <person name="Zhivin O."/>
            <person name="Bayer E.A."/>
            <person name="Brown S.D."/>
        </authorList>
    </citation>
    <scope>NUCLEOTIDE SEQUENCE [LARGE SCALE GENOMIC DNA]</scope>
    <source>
        <strain evidence="4">DSM 2933</strain>
    </source>
</reference>
<accession>A0A0L6JIH7</accession>
<dbReference type="STRING" id="398512.Bccel_0921"/>
<protein>
    <recommendedName>
        <fullName evidence="2">DUF3502 domain-containing protein</fullName>
    </recommendedName>
</protein>
<evidence type="ECO:0000259" key="2">
    <source>
        <dbReference type="Pfam" id="PF12010"/>
    </source>
</evidence>
<evidence type="ECO:0000313" key="4">
    <source>
        <dbReference type="Proteomes" id="UP000036923"/>
    </source>
</evidence>
<keyword evidence="1" id="KW-0732">Signal</keyword>
<dbReference type="OrthoDB" id="2636783at2"/>
<keyword evidence="4" id="KW-1185">Reference proteome</keyword>
<comment type="caution">
    <text evidence="3">The sequence shown here is derived from an EMBL/GenBank/DDBJ whole genome shotgun (WGS) entry which is preliminary data.</text>
</comment>